<protein>
    <submittedName>
        <fullName evidence="1">Uncharacterized protein</fullName>
    </submittedName>
</protein>
<evidence type="ECO:0000313" key="1">
    <source>
        <dbReference type="EMBL" id="MFB9451235.1"/>
    </source>
</evidence>
<proteinExistence type="predicted"/>
<evidence type="ECO:0000313" key="2">
    <source>
        <dbReference type="Proteomes" id="UP001589608"/>
    </source>
</evidence>
<dbReference type="EMBL" id="JBHMCA010000087">
    <property type="protein sequence ID" value="MFB9451235.1"/>
    <property type="molecule type" value="Genomic_DNA"/>
</dbReference>
<keyword evidence="2" id="KW-1185">Reference proteome</keyword>
<dbReference type="Proteomes" id="UP001589608">
    <property type="component" value="Unassembled WGS sequence"/>
</dbReference>
<comment type="caution">
    <text evidence="1">The sequence shown here is derived from an EMBL/GenBank/DDBJ whole genome shotgun (WGS) entry which is preliminary data.</text>
</comment>
<sequence length="101" mass="11336">MYAVELCFTVDAGSVPPSIETMEASIRRNDRRETTKIEHLRVRKALGMMYVVVFITAEAATETRGFAEEVGPTVADELRHVSYSGFRIWTGDEFGTEGMRS</sequence>
<gene>
    <name evidence="1" type="ORF">ACFFTR_49935</name>
</gene>
<organism evidence="1 2">
    <name type="scientific">Dactylosporangium vinaceum</name>
    <dbReference type="NCBI Taxonomy" id="53362"/>
    <lineage>
        <taxon>Bacteria</taxon>
        <taxon>Bacillati</taxon>
        <taxon>Actinomycetota</taxon>
        <taxon>Actinomycetes</taxon>
        <taxon>Micromonosporales</taxon>
        <taxon>Micromonosporaceae</taxon>
        <taxon>Dactylosporangium</taxon>
    </lineage>
</organism>
<dbReference type="RefSeq" id="WP_223094304.1">
    <property type="nucleotide sequence ID" value="NZ_CP061913.1"/>
</dbReference>
<reference evidence="1 2" key="1">
    <citation type="submission" date="2024-09" db="EMBL/GenBank/DDBJ databases">
        <authorList>
            <person name="Sun Q."/>
            <person name="Mori K."/>
        </authorList>
    </citation>
    <scope>NUCLEOTIDE SEQUENCE [LARGE SCALE GENOMIC DNA]</scope>
    <source>
        <strain evidence="1 2">JCM 3307</strain>
    </source>
</reference>
<accession>A0ABV5MQT5</accession>
<name>A0ABV5MQT5_9ACTN</name>